<sequence length="146" mass="15417">MKLCPNCSKLNEDSAATCSQCGSLLTNETEYNTYASINEPQQAKTNGFAIASLVLGISSLLLSCCCGISIIPSILAVVFGFLSKSKIKNSMGFEKGDGLALAGIIIGFIGIALSLVSLVLSPIFWGGFMEGFNRGLNGGYSEFYFD</sequence>
<evidence type="ECO:0000256" key="1">
    <source>
        <dbReference type="SAM" id="Phobius"/>
    </source>
</evidence>
<dbReference type="EMBL" id="RLII01000010">
    <property type="protein sequence ID" value="RXE59011.1"/>
    <property type="molecule type" value="Genomic_DNA"/>
</dbReference>
<reference evidence="5" key="1">
    <citation type="submission" date="2018-11" db="EMBL/GenBank/DDBJ databases">
        <title>Genome sequencing of a novel mesophilic and cellulolytic organism within the genus Hungateiclostridium.</title>
        <authorList>
            <person name="Rettenmaier R."/>
            <person name="Liebl W."/>
            <person name="Zverlov V."/>
        </authorList>
    </citation>
    <scope>NUCLEOTIDE SEQUENCE [LARGE SCALE GENOMIC DNA]</scope>
    <source>
        <strain evidence="5">N2K1</strain>
    </source>
</reference>
<keyword evidence="1" id="KW-0812">Transmembrane</keyword>
<keyword evidence="1" id="KW-1133">Transmembrane helix</keyword>
<evidence type="ECO:0000313" key="4">
    <source>
        <dbReference type="EMBL" id="RXE59011.1"/>
    </source>
</evidence>
<feature type="transmembrane region" description="Helical" evidence="1">
    <location>
        <begin position="48"/>
        <end position="79"/>
    </location>
</feature>
<keyword evidence="1" id="KW-0472">Membrane</keyword>
<gene>
    <name evidence="4" type="ORF">EFD62_09445</name>
</gene>
<accession>A0A4Q0I453</accession>
<keyword evidence="5" id="KW-1185">Reference proteome</keyword>
<dbReference type="RefSeq" id="WP_069196030.1">
    <property type="nucleotide sequence ID" value="NZ_RLII01000010.1"/>
</dbReference>
<comment type="caution">
    <text evidence="4">The sequence shown here is derived from an EMBL/GenBank/DDBJ whole genome shotgun (WGS) entry which is preliminary data.</text>
</comment>
<feature type="domain" description="Zinc-ribbon" evidence="2">
    <location>
        <begin position="4"/>
        <end position="23"/>
    </location>
</feature>
<dbReference type="Pfam" id="PF13240">
    <property type="entry name" value="Zn_Ribbon_1"/>
    <property type="match status" value="1"/>
</dbReference>
<dbReference type="InterPro" id="IPR025241">
    <property type="entry name" value="DUF4190"/>
</dbReference>
<dbReference type="Proteomes" id="UP000289166">
    <property type="component" value="Unassembled WGS sequence"/>
</dbReference>
<feature type="transmembrane region" description="Helical" evidence="1">
    <location>
        <begin position="99"/>
        <end position="125"/>
    </location>
</feature>
<dbReference type="InterPro" id="IPR026870">
    <property type="entry name" value="Zinc_ribbon_dom"/>
</dbReference>
<organism evidence="4 5">
    <name type="scientific">Acetivibrio mesophilus</name>
    <dbReference type="NCBI Taxonomy" id="2487273"/>
    <lineage>
        <taxon>Bacteria</taxon>
        <taxon>Bacillati</taxon>
        <taxon>Bacillota</taxon>
        <taxon>Clostridia</taxon>
        <taxon>Eubacteriales</taxon>
        <taxon>Oscillospiraceae</taxon>
        <taxon>Acetivibrio</taxon>
    </lineage>
</organism>
<proteinExistence type="predicted"/>
<evidence type="ECO:0000313" key="5">
    <source>
        <dbReference type="Proteomes" id="UP000289166"/>
    </source>
</evidence>
<dbReference type="AlphaFoldDB" id="A0A4Q0I453"/>
<feature type="domain" description="DUF4190" evidence="3">
    <location>
        <begin position="49"/>
        <end position="116"/>
    </location>
</feature>
<dbReference type="Pfam" id="PF13828">
    <property type="entry name" value="DUF4190"/>
    <property type="match status" value="1"/>
</dbReference>
<name>A0A4Q0I453_9FIRM</name>
<evidence type="ECO:0000259" key="3">
    <source>
        <dbReference type="Pfam" id="PF13828"/>
    </source>
</evidence>
<dbReference type="OrthoDB" id="2087915at2"/>
<protein>
    <submittedName>
        <fullName evidence="4">DUF4190 domain-containing protein</fullName>
    </submittedName>
</protein>
<evidence type="ECO:0000259" key="2">
    <source>
        <dbReference type="Pfam" id="PF13240"/>
    </source>
</evidence>